<dbReference type="PANTHER" id="PTHR30272:SF1">
    <property type="entry name" value="3-HYDROXYACYL-[ACYL-CARRIER-PROTEIN] DEHYDRATASE"/>
    <property type="match status" value="1"/>
</dbReference>
<feature type="domain" description="ApeI dehydratase-like" evidence="4">
    <location>
        <begin position="10"/>
        <end position="86"/>
    </location>
</feature>
<sequence>MLMEEEAEGFTAVQHAPASSPYQDGHYPGAPVYPGVFLIETAFRAACLYLESRGGGRLCLAEVSRARFSAPGFPGDSFTVQAGTRQLSASCWEVRAQCLRSRDGQRLADLVLRLRRAEAADEEDGESATAASGTAAGTGTGRTRTTAEVPVGREAAGDWDTHSLIPHRGEMLLLSEVLGIEAGRTVRATHRVSTDEPCFRGACLTDTPCPAPWPRTLMTEFIGQAAVLLCSYSSGRGADGPPPLFTRARGVRFLGDAFPGDTVTAEVEADHIGSPAALLRARAWVGDRLVCEIDQAMIVYSDIGG</sequence>
<evidence type="ECO:0000313" key="5">
    <source>
        <dbReference type="EMBL" id="AYD89199.1"/>
    </source>
</evidence>
<accession>A0ABM6Z1N1</accession>
<name>A0ABM6Z1N1_9ACTO</name>
<feature type="region of interest" description="Disordered" evidence="3">
    <location>
        <begin position="121"/>
        <end position="149"/>
    </location>
</feature>
<dbReference type="Gene3D" id="3.10.129.10">
    <property type="entry name" value="Hotdog Thioesterase"/>
    <property type="match status" value="2"/>
</dbReference>
<proteinExistence type="inferred from homology"/>
<evidence type="ECO:0000256" key="3">
    <source>
        <dbReference type="SAM" id="MobiDB-lite"/>
    </source>
</evidence>
<keyword evidence="6" id="KW-1185">Reference proteome</keyword>
<comment type="similarity">
    <text evidence="1">Belongs to the thioester dehydratase family. FabZ subfamily.</text>
</comment>
<dbReference type="Pfam" id="PF22818">
    <property type="entry name" value="ApeI-like"/>
    <property type="match status" value="1"/>
</dbReference>
<evidence type="ECO:0000259" key="4">
    <source>
        <dbReference type="Pfam" id="PF22818"/>
    </source>
</evidence>
<dbReference type="InterPro" id="IPR013114">
    <property type="entry name" value="FabA_FabZ"/>
</dbReference>
<dbReference type="InterPro" id="IPR029069">
    <property type="entry name" value="HotDog_dom_sf"/>
</dbReference>
<evidence type="ECO:0000256" key="2">
    <source>
        <dbReference type="ARBA" id="ARBA00023239"/>
    </source>
</evidence>
<reference evidence="5 6" key="1">
    <citation type="submission" date="2018-09" db="EMBL/GenBank/DDBJ databases">
        <authorList>
            <person name="Li J."/>
        </authorList>
    </citation>
    <scope>NUCLEOTIDE SEQUENCE [LARGE SCALE GENOMIC DNA]</scope>
    <source>
        <strain evidence="5 6">2129</strain>
    </source>
</reference>
<dbReference type="Proteomes" id="UP000273001">
    <property type="component" value="Chromosome"/>
</dbReference>
<dbReference type="InterPro" id="IPR054545">
    <property type="entry name" value="ApeI-like"/>
</dbReference>
<evidence type="ECO:0000256" key="1">
    <source>
        <dbReference type="ARBA" id="ARBA00009174"/>
    </source>
</evidence>
<protein>
    <recommendedName>
        <fullName evidence="4">ApeI dehydratase-like domain-containing protein</fullName>
    </recommendedName>
</protein>
<gene>
    <name evidence="5" type="ORF">D5R93_02435</name>
</gene>
<evidence type="ECO:0000313" key="6">
    <source>
        <dbReference type="Proteomes" id="UP000273001"/>
    </source>
</evidence>
<dbReference type="PANTHER" id="PTHR30272">
    <property type="entry name" value="3-HYDROXYACYL-[ACYL-CARRIER-PROTEIN] DEHYDRATASE"/>
    <property type="match status" value="1"/>
</dbReference>
<dbReference type="Pfam" id="PF07977">
    <property type="entry name" value="FabA"/>
    <property type="match status" value="1"/>
</dbReference>
<dbReference type="EMBL" id="CP032514">
    <property type="protein sequence ID" value="AYD89199.1"/>
    <property type="molecule type" value="Genomic_DNA"/>
</dbReference>
<feature type="compositionally biased region" description="Low complexity" evidence="3">
    <location>
        <begin position="127"/>
        <end position="148"/>
    </location>
</feature>
<keyword evidence="2" id="KW-0456">Lyase</keyword>
<dbReference type="SUPFAM" id="SSF54637">
    <property type="entry name" value="Thioesterase/thiol ester dehydrase-isomerase"/>
    <property type="match status" value="2"/>
</dbReference>
<organism evidence="5 6">
    <name type="scientific">Actinomyces lilanjuaniae</name>
    <dbReference type="NCBI Taxonomy" id="2321394"/>
    <lineage>
        <taxon>Bacteria</taxon>
        <taxon>Bacillati</taxon>
        <taxon>Actinomycetota</taxon>
        <taxon>Actinomycetes</taxon>
        <taxon>Actinomycetales</taxon>
        <taxon>Actinomycetaceae</taxon>
        <taxon>Actinomyces</taxon>
    </lineage>
</organism>